<reference evidence="8 9" key="1">
    <citation type="journal article" date="2024" name="IMA Fungus">
        <title>IMA Genome - F19 : A genome assembly and annotation guide to empower mycologists, including annotated draft genome sequences of Ceratocystis pirilliformis, Diaporthe australafricana, Fusarium ophioides, Paecilomyces lecythidis, and Sporothrix stenoceras.</title>
        <authorList>
            <person name="Aylward J."/>
            <person name="Wilson A.M."/>
            <person name="Visagie C.M."/>
            <person name="Spraker J."/>
            <person name="Barnes I."/>
            <person name="Buitendag C."/>
            <person name="Ceriani C."/>
            <person name="Del Mar Angel L."/>
            <person name="du Plessis D."/>
            <person name="Fuchs T."/>
            <person name="Gasser K."/>
            <person name="Kramer D."/>
            <person name="Li W."/>
            <person name="Munsamy K."/>
            <person name="Piso A."/>
            <person name="Price J.L."/>
            <person name="Sonnekus B."/>
            <person name="Thomas C."/>
            <person name="van der Nest A."/>
            <person name="van Dijk A."/>
            <person name="van Heerden A."/>
            <person name="van Vuuren N."/>
            <person name="Yilmaz N."/>
            <person name="Duong T.A."/>
            <person name="van der Merwe N.A."/>
            <person name="Wingfield M.J."/>
            <person name="Wingfield B.D."/>
        </authorList>
    </citation>
    <scope>NUCLEOTIDE SEQUENCE [LARGE SCALE GENOMIC DNA]</scope>
    <source>
        <strain evidence="8 9">CMW 12675</strain>
    </source>
</reference>
<feature type="compositionally biased region" description="Polar residues" evidence="6">
    <location>
        <begin position="15"/>
        <end position="26"/>
    </location>
</feature>
<name>A0ABR3YNN8_9PEZI</name>
<dbReference type="InterPro" id="IPR000504">
    <property type="entry name" value="RRM_dom"/>
</dbReference>
<sequence length="695" mass="73254">MTAAQTKAVRPGSLTAGTTGTNANLQSSKSSGRNGRSRNQALGVMVKIRLLPPAMQEAECLRLLPEEWHVAKGKVDSFRYTPGKVSNRPGRPSHASVAYFQLSREDDVVSFGETVKLIVWEDAADTFHDPCLKAKPYLERCVYRKNPMEKDRGDSLQGTIDQDPEFIHFLENLTRVAANEKEEDKTAAQTPEVEKSTEKPTSTPLVEYMREKREKDKDAGGTGRGSRSAKQEARLAAKSSKSGDKKKARDKDRDSGKDKEKSERMTDKIKILKKAAMADAPCTSKNAAAASNGSQAPRNQSSSKTKRATIAAAARVLQRDHGLSPGAAHRRARAEIAKVEMQNKTAAAAAATTSGASTSLPSKKDSPKGSLQTPTETSKPAEPATGSSKREPGRTRGRGRGKGGGDTNAAKAQQQEPVKPIILLKKKPEIDASPTSIQSPFLKTNEAPRIAETSTKGASEPATQPTASSSKGKLAEKSNNSSKARKADRQDAKSGASAPLTVTPGATKAFIKNVNPSCGINASSLRTALSCFGAINAIDIELRKGFAYVEFSQHESLVAAVKAGSISIGQGHIRVAERKAKKPTPGPAASIAQGSSCSPSGNGSLEKTDEKNAEKTKTGDSKATGEKAEKAEKPEKPEKGSSRRNRGHRGGSGKKEKDGSRGVKDVSTGGDKGIKGSGSSAAALALGPASALAST</sequence>
<feature type="compositionally biased region" description="Low complexity" evidence="6">
    <location>
        <begin position="677"/>
        <end position="695"/>
    </location>
</feature>
<feature type="compositionally biased region" description="Basic and acidic residues" evidence="6">
    <location>
        <begin position="229"/>
        <end position="270"/>
    </location>
</feature>
<gene>
    <name evidence="8" type="ORF">Cpir12675_005735</name>
</gene>
<evidence type="ECO:0000313" key="8">
    <source>
        <dbReference type="EMBL" id="KAL1889542.1"/>
    </source>
</evidence>
<keyword evidence="5" id="KW-0694">RNA-binding</keyword>
<keyword evidence="3" id="KW-0866">Nonsense-mediated mRNA decay</keyword>
<feature type="region of interest" description="Disordered" evidence="6">
    <location>
        <begin position="1"/>
        <end position="38"/>
    </location>
</feature>
<dbReference type="Pfam" id="PF03467">
    <property type="entry name" value="Smg4_UPF3"/>
    <property type="match status" value="1"/>
</dbReference>
<proteinExistence type="inferred from homology"/>
<comment type="similarity">
    <text evidence="2">Belongs to the RENT3 family.</text>
</comment>
<feature type="compositionally biased region" description="Basic and acidic residues" evidence="6">
    <location>
        <begin position="208"/>
        <end position="219"/>
    </location>
</feature>
<dbReference type="InterPro" id="IPR035979">
    <property type="entry name" value="RBD_domain_sf"/>
</dbReference>
<keyword evidence="4" id="KW-0539">Nucleus</keyword>
<feature type="region of interest" description="Disordered" evidence="6">
    <location>
        <begin position="180"/>
        <end position="501"/>
    </location>
</feature>
<dbReference type="PANTHER" id="PTHR13112:SF0">
    <property type="entry name" value="FI21285P1"/>
    <property type="match status" value="1"/>
</dbReference>
<evidence type="ECO:0000259" key="7">
    <source>
        <dbReference type="PROSITE" id="PS50102"/>
    </source>
</evidence>
<feature type="compositionally biased region" description="Polar residues" evidence="6">
    <location>
        <begin position="452"/>
        <end position="482"/>
    </location>
</feature>
<keyword evidence="9" id="KW-1185">Reference proteome</keyword>
<feature type="compositionally biased region" description="Basic and acidic residues" evidence="6">
    <location>
        <begin position="606"/>
        <end position="641"/>
    </location>
</feature>
<evidence type="ECO:0000256" key="6">
    <source>
        <dbReference type="SAM" id="MobiDB-lite"/>
    </source>
</evidence>
<evidence type="ECO:0000256" key="2">
    <source>
        <dbReference type="ARBA" id="ARBA00005991"/>
    </source>
</evidence>
<evidence type="ECO:0000256" key="3">
    <source>
        <dbReference type="ARBA" id="ARBA00023161"/>
    </source>
</evidence>
<dbReference type="PANTHER" id="PTHR13112">
    <property type="entry name" value="UPF3 REGULATOR OF NONSENSE TRANSCRIPTS-LIKE PROTEIN"/>
    <property type="match status" value="1"/>
</dbReference>
<dbReference type="SMART" id="SM00360">
    <property type="entry name" value="RRM"/>
    <property type="match status" value="1"/>
</dbReference>
<dbReference type="Proteomes" id="UP001583280">
    <property type="component" value="Unassembled WGS sequence"/>
</dbReference>
<evidence type="ECO:0000256" key="1">
    <source>
        <dbReference type="ARBA" id="ARBA00004123"/>
    </source>
</evidence>
<feature type="compositionally biased region" description="Polar residues" evidence="6">
    <location>
        <begin position="369"/>
        <end position="378"/>
    </location>
</feature>
<dbReference type="CDD" id="cd00590">
    <property type="entry name" value="RRM_SF"/>
    <property type="match status" value="1"/>
</dbReference>
<comment type="subcellular location">
    <subcellularLocation>
        <location evidence="1">Nucleus</location>
    </subcellularLocation>
</comment>
<feature type="compositionally biased region" description="Polar residues" evidence="6">
    <location>
        <begin position="283"/>
        <end position="301"/>
    </location>
</feature>
<dbReference type="InterPro" id="IPR005120">
    <property type="entry name" value="UPF3_dom"/>
</dbReference>
<organism evidence="8 9">
    <name type="scientific">Ceratocystis pirilliformis</name>
    <dbReference type="NCBI Taxonomy" id="259994"/>
    <lineage>
        <taxon>Eukaryota</taxon>
        <taxon>Fungi</taxon>
        <taxon>Dikarya</taxon>
        <taxon>Ascomycota</taxon>
        <taxon>Pezizomycotina</taxon>
        <taxon>Sordariomycetes</taxon>
        <taxon>Hypocreomycetidae</taxon>
        <taxon>Microascales</taxon>
        <taxon>Ceratocystidaceae</taxon>
        <taxon>Ceratocystis</taxon>
    </lineage>
</organism>
<dbReference type="InterPro" id="IPR012677">
    <property type="entry name" value="Nucleotide-bd_a/b_plait_sf"/>
</dbReference>
<feature type="compositionally biased region" description="Polar residues" evidence="6">
    <location>
        <begin position="433"/>
        <end position="442"/>
    </location>
</feature>
<feature type="compositionally biased region" description="Polar residues" evidence="6">
    <location>
        <begin position="592"/>
        <end position="605"/>
    </location>
</feature>
<dbReference type="SUPFAM" id="SSF54928">
    <property type="entry name" value="RNA-binding domain, RBD"/>
    <property type="match status" value="2"/>
</dbReference>
<evidence type="ECO:0000313" key="9">
    <source>
        <dbReference type="Proteomes" id="UP001583280"/>
    </source>
</evidence>
<feature type="compositionally biased region" description="Basic residues" evidence="6">
    <location>
        <begin position="642"/>
        <end position="652"/>
    </location>
</feature>
<dbReference type="Gene3D" id="3.30.70.330">
    <property type="match status" value="2"/>
</dbReference>
<accession>A0ABR3YNN8</accession>
<dbReference type="Pfam" id="PF00076">
    <property type="entry name" value="RRM_1"/>
    <property type="match status" value="1"/>
</dbReference>
<protein>
    <recommendedName>
        <fullName evidence="7">RRM domain-containing protein</fullName>
    </recommendedName>
</protein>
<feature type="compositionally biased region" description="Low complexity" evidence="6">
    <location>
        <begin position="27"/>
        <end position="38"/>
    </location>
</feature>
<evidence type="ECO:0000256" key="4">
    <source>
        <dbReference type="ARBA" id="ARBA00023242"/>
    </source>
</evidence>
<feature type="region of interest" description="Disordered" evidence="6">
    <location>
        <begin position="577"/>
        <end position="695"/>
    </location>
</feature>
<dbReference type="InterPro" id="IPR039722">
    <property type="entry name" value="Upf3"/>
</dbReference>
<feature type="domain" description="RRM" evidence="7">
    <location>
        <begin position="507"/>
        <end position="580"/>
    </location>
</feature>
<dbReference type="PROSITE" id="PS50102">
    <property type="entry name" value="RRM"/>
    <property type="match status" value="1"/>
</dbReference>
<comment type="caution">
    <text evidence="8">The sequence shown here is derived from an EMBL/GenBank/DDBJ whole genome shotgun (WGS) entry which is preliminary data.</text>
</comment>
<feature type="compositionally biased region" description="Basic and acidic residues" evidence="6">
    <location>
        <begin position="180"/>
        <end position="198"/>
    </location>
</feature>
<evidence type="ECO:0000256" key="5">
    <source>
        <dbReference type="PROSITE-ProRule" id="PRU00176"/>
    </source>
</evidence>
<feature type="compositionally biased region" description="Basic and acidic residues" evidence="6">
    <location>
        <begin position="653"/>
        <end position="664"/>
    </location>
</feature>
<dbReference type="EMBL" id="JAWDJO010000212">
    <property type="protein sequence ID" value="KAL1889542.1"/>
    <property type="molecule type" value="Genomic_DNA"/>
</dbReference>
<feature type="compositionally biased region" description="Low complexity" evidence="6">
    <location>
        <begin position="345"/>
        <end position="359"/>
    </location>
</feature>